<dbReference type="AlphaFoldDB" id="A0AAU9JIX5"/>
<evidence type="ECO:0000313" key="1">
    <source>
        <dbReference type="EMBL" id="CAG9326844.1"/>
    </source>
</evidence>
<comment type="caution">
    <text evidence="1">The sequence shown here is derived from an EMBL/GenBank/DDBJ whole genome shotgun (WGS) entry which is preliminary data.</text>
</comment>
<gene>
    <name evidence="1" type="ORF">BSTOLATCC_MIC42106</name>
</gene>
<sequence>MFLSQSFNVEVENDKFKVPKINDQEIEQIKLQIQHANELRNIYENKYKEIISLKPTIYQAKESKNKERIADLGKKIEKVRTEIEEQFSISQKAKAKVNISKRMLFQCLKKLFSFMRSTSKRLKSR</sequence>
<protein>
    <submittedName>
        <fullName evidence="1">Uncharacterized protein</fullName>
    </submittedName>
</protein>
<accession>A0AAU9JIX5</accession>
<proteinExistence type="predicted"/>
<reference evidence="1" key="1">
    <citation type="submission" date="2021-09" db="EMBL/GenBank/DDBJ databases">
        <authorList>
            <consortium name="AG Swart"/>
            <person name="Singh M."/>
            <person name="Singh A."/>
            <person name="Seah K."/>
            <person name="Emmerich C."/>
        </authorList>
    </citation>
    <scope>NUCLEOTIDE SEQUENCE</scope>
    <source>
        <strain evidence="1">ATCC30299</strain>
    </source>
</reference>
<dbReference type="EMBL" id="CAJZBQ010000041">
    <property type="protein sequence ID" value="CAG9326844.1"/>
    <property type="molecule type" value="Genomic_DNA"/>
</dbReference>
<keyword evidence="2" id="KW-1185">Reference proteome</keyword>
<evidence type="ECO:0000313" key="2">
    <source>
        <dbReference type="Proteomes" id="UP001162131"/>
    </source>
</evidence>
<organism evidence="1 2">
    <name type="scientific">Blepharisma stoltei</name>
    <dbReference type="NCBI Taxonomy" id="1481888"/>
    <lineage>
        <taxon>Eukaryota</taxon>
        <taxon>Sar</taxon>
        <taxon>Alveolata</taxon>
        <taxon>Ciliophora</taxon>
        <taxon>Postciliodesmatophora</taxon>
        <taxon>Heterotrichea</taxon>
        <taxon>Heterotrichida</taxon>
        <taxon>Blepharismidae</taxon>
        <taxon>Blepharisma</taxon>
    </lineage>
</organism>
<dbReference type="Proteomes" id="UP001162131">
    <property type="component" value="Unassembled WGS sequence"/>
</dbReference>
<name>A0AAU9JIX5_9CILI</name>